<dbReference type="EMBL" id="RZGK01000023">
    <property type="protein sequence ID" value="KAF9690476.1"/>
    <property type="molecule type" value="Genomic_DNA"/>
</dbReference>
<keyword evidence="2" id="KW-1185">Reference proteome</keyword>
<dbReference type="AlphaFoldDB" id="A0A8H7IUV9"/>
<organism evidence="1 2">
    <name type="scientific">Ascochyta lentis</name>
    <dbReference type="NCBI Taxonomy" id="205686"/>
    <lineage>
        <taxon>Eukaryota</taxon>
        <taxon>Fungi</taxon>
        <taxon>Dikarya</taxon>
        <taxon>Ascomycota</taxon>
        <taxon>Pezizomycotina</taxon>
        <taxon>Dothideomycetes</taxon>
        <taxon>Pleosporomycetidae</taxon>
        <taxon>Pleosporales</taxon>
        <taxon>Pleosporineae</taxon>
        <taxon>Didymellaceae</taxon>
        <taxon>Ascochyta</taxon>
    </lineage>
</organism>
<dbReference type="OrthoDB" id="10411767at2759"/>
<comment type="caution">
    <text evidence="1">The sequence shown here is derived from an EMBL/GenBank/DDBJ whole genome shotgun (WGS) entry which is preliminary data.</text>
</comment>
<evidence type="ECO:0000313" key="2">
    <source>
        <dbReference type="Proteomes" id="UP000651452"/>
    </source>
</evidence>
<reference evidence="1" key="1">
    <citation type="submission" date="2018-12" db="EMBL/GenBank/DDBJ databases">
        <authorList>
            <person name="Syme R.A."/>
            <person name="Farfan-Caceres L."/>
            <person name="Lichtenzveig J."/>
        </authorList>
    </citation>
    <scope>NUCLEOTIDE SEQUENCE</scope>
    <source>
        <strain evidence="1">Al4</strain>
    </source>
</reference>
<proteinExistence type="predicted"/>
<protein>
    <submittedName>
        <fullName evidence="1">Uncharacterized protein</fullName>
    </submittedName>
</protein>
<accession>A0A8H7IUV9</accession>
<evidence type="ECO:0000313" key="1">
    <source>
        <dbReference type="EMBL" id="KAF9690476.1"/>
    </source>
</evidence>
<gene>
    <name evidence="1" type="ORF">EKO04_011412</name>
</gene>
<sequence>MRPFLCRTDEQFLDYFAFITTLPLREAFAPPVFDHPAVLAPWKDAFALVLAHCEDEEVAGLTRSATKIEIGNLVQHRAADLSWTVVFKPCKHVAGPEEMCTRCGKELEIARRAIIENANLSARDALGTETWDHTDAMIWALIAENGSCKVCHERNYVACLCDSGYKHRSKATGILWEWSKKNKALSIDMHYRDRYLDFMMRHVEYESCLVCPKNRHNIELPFSKRLCLCKLSERSICIFDTLKNDPNIDLAAIDVATTYAMIRYMLRTFVFHIVKDDAVVSQV</sequence>
<dbReference type="Proteomes" id="UP000651452">
    <property type="component" value="Unassembled WGS sequence"/>
</dbReference>
<name>A0A8H7IUV9_9PLEO</name>
<reference evidence="1" key="2">
    <citation type="submission" date="2020-09" db="EMBL/GenBank/DDBJ databases">
        <title>Reference genome assembly for Australian Ascochyta lentis isolate Al4.</title>
        <authorList>
            <person name="Lee R.C."/>
            <person name="Farfan-Caceres L.M."/>
            <person name="Debler J.W."/>
            <person name="Williams A.H."/>
            <person name="Henares B.M."/>
        </authorList>
    </citation>
    <scope>NUCLEOTIDE SEQUENCE</scope>
    <source>
        <strain evidence="1">Al4</strain>
    </source>
</reference>